<accession>A0A915K3W3</accession>
<keyword evidence="2" id="KW-1185">Reference proteome</keyword>
<dbReference type="WBParaSite" id="nRc.2.0.1.t33396-RA">
    <property type="protein sequence ID" value="nRc.2.0.1.t33396-RA"/>
    <property type="gene ID" value="nRc.2.0.1.g33396"/>
</dbReference>
<dbReference type="Proteomes" id="UP000887565">
    <property type="component" value="Unplaced"/>
</dbReference>
<dbReference type="AlphaFoldDB" id="A0A915K3W3"/>
<organism evidence="2 3">
    <name type="scientific">Romanomermis culicivorax</name>
    <name type="common">Nematode worm</name>
    <dbReference type="NCBI Taxonomy" id="13658"/>
    <lineage>
        <taxon>Eukaryota</taxon>
        <taxon>Metazoa</taxon>
        <taxon>Ecdysozoa</taxon>
        <taxon>Nematoda</taxon>
        <taxon>Enoplea</taxon>
        <taxon>Dorylaimia</taxon>
        <taxon>Mermithida</taxon>
        <taxon>Mermithoidea</taxon>
        <taxon>Mermithidae</taxon>
        <taxon>Romanomermis</taxon>
    </lineage>
</organism>
<reference evidence="3" key="1">
    <citation type="submission" date="2022-11" db="UniProtKB">
        <authorList>
            <consortium name="WormBaseParasite"/>
        </authorList>
    </citation>
    <scope>IDENTIFICATION</scope>
</reference>
<evidence type="ECO:0000256" key="1">
    <source>
        <dbReference type="SAM" id="MobiDB-lite"/>
    </source>
</evidence>
<protein>
    <submittedName>
        <fullName evidence="3">Uncharacterized protein</fullName>
    </submittedName>
</protein>
<feature type="compositionally biased region" description="Polar residues" evidence="1">
    <location>
        <begin position="102"/>
        <end position="113"/>
    </location>
</feature>
<feature type="compositionally biased region" description="Basic and acidic residues" evidence="1">
    <location>
        <begin position="88"/>
        <end position="101"/>
    </location>
</feature>
<proteinExistence type="predicted"/>
<evidence type="ECO:0000313" key="2">
    <source>
        <dbReference type="Proteomes" id="UP000887565"/>
    </source>
</evidence>
<name>A0A915K3W3_ROMCU</name>
<evidence type="ECO:0000313" key="3">
    <source>
        <dbReference type="WBParaSite" id="nRc.2.0.1.t33396-RA"/>
    </source>
</evidence>
<feature type="compositionally biased region" description="Polar residues" evidence="1">
    <location>
        <begin position="36"/>
        <end position="47"/>
    </location>
</feature>
<feature type="region of interest" description="Disordered" evidence="1">
    <location>
        <begin position="25"/>
        <end position="121"/>
    </location>
</feature>
<sequence>MLAEGMSGKFIRHFGREKVRCRQRLSKARACRLAAQDQQQQGTPATDSENDAYDTAEETRTPEVSTSQRLKTETTKSQTRTETAKSQTKRETSKGQMKLDRTTPSTASYSQTRMVPKTGGE</sequence>